<keyword evidence="5" id="KW-0812">Transmembrane</keyword>
<dbReference type="GO" id="GO:0043709">
    <property type="term" value="P:cell adhesion involved in single-species biofilm formation"/>
    <property type="evidence" value="ECO:0007669"/>
    <property type="project" value="TreeGrafter"/>
</dbReference>
<reference evidence="8 10" key="2">
    <citation type="submission" date="2019-07" db="EMBL/GenBank/DDBJ databases">
        <title>Serratia strains were isolated from fresh produce.</title>
        <authorList>
            <person name="Cho G.-S."/>
            <person name="Stein M."/>
            <person name="Lee W."/>
            <person name="Suh S.H."/>
            <person name="Franz C.M.A.P."/>
        </authorList>
    </citation>
    <scope>NUCLEOTIDE SEQUENCE [LARGE SCALE GENOMIC DNA]</scope>
    <source>
        <strain evidence="8 10">S16</strain>
    </source>
</reference>
<keyword evidence="4" id="KW-0281">Fimbrium</keyword>
<comment type="subcellular location">
    <subcellularLocation>
        <location evidence="1">Fimbrium</location>
    </subcellularLocation>
</comment>
<dbReference type="SUPFAM" id="SSF49401">
    <property type="entry name" value="Bacterial adhesins"/>
    <property type="match status" value="1"/>
</dbReference>
<dbReference type="InterPro" id="IPR008966">
    <property type="entry name" value="Adhesion_dom_sf"/>
</dbReference>
<dbReference type="RefSeq" id="WP_033638933.1">
    <property type="nucleotide sequence ID" value="NZ_AP021873.1"/>
</dbReference>
<dbReference type="InterPro" id="IPR036937">
    <property type="entry name" value="Adhesion_dom_fimbrial_sf"/>
</dbReference>
<sequence length="218" mass="23659">MAGKGLITDDRRQLCAELRYYAVLGGLALMAPLSLTALLWLLPAAQAVDNWEVEGANGVLYVHGSLAVNACRLEMDSARQDIALGEVTTGRLAQLGDRGTSVQFELRLRDCLNSRAASRDERTGALSWAADQPAVRVSFKAPADKDDSHLVRVAGATGFGLRLLDQYGRDARLGSRGAPLWVKPGTDVLTYTIIPERTLSPLRAGVYQARIDFNLSYD</sequence>
<keyword evidence="5" id="KW-1133">Transmembrane helix</keyword>
<reference evidence="7 9" key="1">
    <citation type="submission" date="2018-06" db="EMBL/GenBank/DDBJ databases">
        <authorList>
            <consortium name="Pathogen Informatics"/>
            <person name="Doyle S."/>
        </authorList>
    </citation>
    <scope>NUCLEOTIDE SEQUENCE [LARGE SCALE GENOMIC DNA]</scope>
    <source>
        <strain evidence="7 9">NCTC10211</strain>
    </source>
</reference>
<dbReference type="PANTHER" id="PTHR33420">
    <property type="entry name" value="FIMBRIAL SUBUNIT ELFA-RELATED"/>
    <property type="match status" value="1"/>
</dbReference>
<feature type="domain" description="Fimbrial-type adhesion" evidence="6">
    <location>
        <begin position="65"/>
        <end position="218"/>
    </location>
</feature>
<feature type="transmembrane region" description="Helical" evidence="5">
    <location>
        <begin position="20"/>
        <end position="42"/>
    </location>
</feature>
<proteinExistence type="inferred from homology"/>
<dbReference type="Pfam" id="PF00419">
    <property type="entry name" value="Fimbrial"/>
    <property type="match status" value="1"/>
</dbReference>
<evidence type="ECO:0000256" key="1">
    <source>
        <dbReference type="ARBA" id="ARBA00004561"/>
    </source>
</evidence>
<dbReference type="Proteomes" id="UP000254765">
    <property type="component" value="Unassembled WGS sequence"/>
</dbReference>
<dbReference type="EMBL" id="UGYK01000002">
    <property type="protein sequence ID" value="SUI40695.1"/>
    <property type="molecule type" value="Genomic_DNA"/>
</dbReference>
<evidence type="ECO:0000313" key="7">
    <source>
        <dbReference type="EMBL" id="SUI40695.1"/>
    </source>
</evidence>
<evidence type="ECO:0000256" key="2">
    <source>
        <dbReference type="ARBA" id="ARBA00006671"/>
    </source>
</evidence>
<dbReference type="InterPro" id="IPR000259">
    <property type="entry name" value="Adhesion_dom_fimbrial"/>
</dbReference>
<dbReference type="PANTHER" id="PTHR33420:SF3">
    <property type="entry name" value="FIMBRIAL SUBUNIT ELFA"/>
    <property type="match status" value="1"/>
</dbReference>
<dbReference type="EMBL" id="VOUQ01000010">
    <property type="protein sequence ID" value="TXE30474.1"/>
    <property type="molecule type" value="Genomic_DNA"/>
</dbReference>
<comment type="similarity">
    <text evidence="2">Belongs to the fimbrial protein family.</text>
</comment>
<keyword evidence="3" id="KW-0732">Signal</keyword>
<evidence type="ECO:0000256" key="4">
    <source>
        <dbReference type="ARBA" id="ARBA00023263"/>
    </source>
</evidence>
<keyword evidence="5" id="KW-0472">Membrane</keyword>
<accession>A0A349ZBN4</accession>
<evidence type="ECO:0000313" key="10">
    <source>
        <dbReference type="Proteomes" id="UP000321126"/>
    </source>
</evidence>
<evidence type="ECO:0000256" key="3">
    <source>
        <dbReference type="ARBA" id="ARBA00022729"/>
    </source>
</evidence>
<dbReference type="AlphaFoldDB" id="A0A349ZBN4"/>
<gene>
    <name evidence="7" type="primary">fimA_1</name>
    <name evidence="8" type="ORF">FOT62_18000</name>
    <name evidence="7" type="ORF">NCTC10211_00717</name>
</gene>
<dbReference type="Proteomes" id="UP000321126">
    <property type="component" value="Unassembled WGS sequence"/>
</dbReference>
<name>A0A349ZBN4_SERMA</name>
<dbReference type="InterPro" id="IPR050263">
    <property type="entry name" value="Bact_Fimbrial_Adh_Pro"/>
</dbReference>
<protein>
    <submittedName>
        <fullName evidence="8">Type 1 fimbrial protein</fullName>
    </submittedName>
    <submittedName>
        <fullName evidence="7">Type-1A pilin</fullName>
    </submittedName>
</protein>
<evidence type="ECO:0000259" key="6">
    <source>
        <dbReference type="Pfam" id="PF00419"/>
    </source>
</evidence>
<organism evidence="7 9">
    <name type="scientific">Serratia marcescens</name>
    <dbReference type="NCBI Taxonomy" id="615"/>
    <lineage>
        <taxon>Bacteria</taxon>
        <taxon>Pseudomonadati</taxon>
        <taxon>Pseudomonadota</taxon>
        <taxon>Gammaproteobacteria</taxon>
        <taxon>Enterobacterales</taxon>
        <taxon>Yersiniaceae</taxon>
        <taxon>Serratia</taxon>
    </lineage>
</organism>
<evidence type="ECO:0000256" key="5">
    <source>
        <dbReference type="SAM" id="Phobius"/>
    </source>
</evidence>
<dbReference type="Gene3D" id="2.60.40.1090">
    <property type="entry name" value="Fimbrial-type adhesion domain"/>
    <property type="match status" value="1"/>
</dbReference>
<evidence type="ECO:0000313" key="9">
    <source>
        <dbReference type="Proteomes" id="UP000254765"/>
    </source>
</evidence>
<evidence type="ECO:0000313" key="8">
    <source>
        <dbReference type="EMBL" id="TXE30474.1"/>
    </source>
</evidence>
<accession>A0A5C7C5Z4</accession>
<dbReference type="GO" id="GO:0009289">
    <property type="term" value="C:pilus"/>
    <property type="evidence" value="ECO:0007669"/>
    <property type="project" value="UniProtKB-SubCell"/>
</dbReference>